<accession>A0A9W3NWR9</accession>
<organism evidence="1 2">
    <name type="scientific">Bacillus thuringiensis HD-771</name>
    <dbReference type="NCBI Taxonomy" id="1218175"/>
    <lineage>
        <taxon>Bacteria</taxon>
        <taxon>Bacillati</taxon>
        <taxon>Bacillota</taxon>
        <taxon>Bacilli</taxon>
        <taxon>Bacillales</taxon>
        <taxon>Bacillaceae</taxon>
        <taxon>Bacillus</taxon>
        <taxon>Bacillus cereus group</taxon>
    </lineage>
</organism>
<evidence type="ECO:0000313" key="1">
    <source>
        <dbReference type="EMBL" id="AFQ15154.1"/>
    </source>
</evidence>
<dbReference type="AlphaFoldDB" id="A0A9W3NWR9"/>
<protein>
    <submittedName>
        <fullName evidence="1">Uncharacterized protein</fullName>
    </submittedName>
</protein>
<proteinExistence type="predicted"/>
<dbReference type="EMBL" id="CP003752">
    <property type="protein sequence ID" value="AFQ15154.1"/>
    <property type="molecule type" value="Genomic_DNA"/>
</dbReference>
<dbReference type="KEGG" id="bti:BTG_08390"/>
<sequence>MKAMKIHLWQNKMLDVKNHRLLFSKKDIPLIVDEHKQKAMKAE</sequence>
<reference evidence="1 2" key="1">
    <citation type="submission" date="2012-08" db="EMBL/GenBank/DDBJ databases">
        <authorList>
            <person name="Doggett N."/>
            <person name="Teshima H."/>
            <person name="Bruce D."/>
            <person name="Detter J.C."/>
            <person name="Johnson S.L."/>
            <person name="Han C."/>
        </authorList>
    </citation>
    <scope>NUCLEOTIDE SEQUENCE [LARGE SCALE GENOMIC DNA]</scope>
    <source>
        <strain evidence="1 2">HD-771</strain>
    </source>
</reference>
<name>A0A9W3NWR9_BACTU</name>
<dbReference type="Proteomes" id="UP000005259">
    <property type="component" value="Chromosome"/>
</dbReference>
<gene>
    <name evidence="1" type="ORF">BTG_08390</name>
</gene>
<evidence type="ECO:0000313" key="2">
    <source>
        <dbReference type="Proteomes" id="UP000005259"/>
    </source>
</evidence>